<dbReference type="Pfam" id="PF24841">
    <property type="entry name" value="DUF7719"/>
    <property type="match status" value="1"/>
</dbReference>
<protein>
    <submittedName>
        <fullName evidence="4">Putative transmembrane protein</fullName>
    </submittedName>
</protein>
<dbReference type="Proteomes" id="UP000439903">
    <property type="component" value="Unassembled WGS sequence"/>
</dbReference>
<feature type="transmembrane region" description="Helical" evidence="2">
    <location>
        <begin position="161"/>
        <end position="183"/>
    </location>
</feature>
<keyword evidence="2" id="KW-1133">Transmembrane helix</keyword>
<dbReference type="OrthoDB" id="5597489at2759"/>
<evidence type="ECO:0000259" key="3">
    <source>
        <dbReference type="Pfam" id="PF24841"/>
    </source>
</evidence>
<evidence type="ECO:0000313" key="4">
    <source>
        <dbReference type="EMBL" id="KAF0425734.1"/>
    </source>
</evidence>
<dbReference type="EMBL" id="WTPW01001613">
    <property type="protein sequence ID" value="KAF0425734.1"/>
    <property type="molecule type" value="Genomic_DNA"/>
</dbReference>
<keyword evidence="2" id="KW-0472">Membrane</keyword>
<keyword evidence="5" id="KW-1185">Reference proteome</keyword>
<comment type="caution">
    <text evidence="4">The sequence shown here is derived from an EMBL/GenBank/DDBJ whole genome shotgun (WGS) entry which is preliminary data.</text>
</comment>
<accession>A0A8H4A5E9</accession>
<feature type="domain" description="DUF7719" evidence="3">
    <location>
        <begin position="123"/>
        <end position="183"/>
    </location>
</feature>
<reference evidence="4 5" key="1">
    <citation type="journal article" date="2019" name="Environ. Microbiol.">
        <title>At the nexus of three kingdoms: the genome of the mycorrhizal fungus Gigaspora margarita provides insights into plant, endobacterial and fungal interactions.</title>
        <authorList>
            <person name="Venice F."/>
            <person name="Ghignone S."/>
            <person name="Salvioli di Fossalunga A."/>
            <person name="Amselem J."/>
            <person name="Novero M."/>
            <person name="Xianan X."/>
            <person name="Sedzielewska Toro K."/>
            <person name="Morin E."/>
            <person name="Lipzen A."/>
            <person name="Grigoriev I.V."/>
            <person name="Henrissat B."/>
            <person name="Martin F.M."/>
            <person name="Bonfante P."/>
        </authorList>
    </citation>
    <scope>NUCLEOTIDE SEQUENCE [LARGE SCALE GENOMIC DNA]</scope>
    <source>
        <strain evidence="4 5">BEG34</strain>
    </source>
</reference>
<keyword evidence="2 4" id="KW-0812">Transmembrane</keyword>
<name>A0A8H4A5E9_GIGMA</name>
<feature type="region of interest" description="Disordered" evidence="1">
    <location>
        <begin position="1"/>
        <end position="20"/>
    </location>
</feature>
<feature type="transmembrane region" description="Helical" evidence="2">
    <location>
        <begin position="56"/>
        <end position="78"/>
    </location>
</feature>
<dbReference type="AlphaFoldDB" id="A0A8H4A5E9"/>
<feature type="transmembrane region" description="Helical" evidence="2">
    <location>
        <begin position="90"/>
        <end position="112"/>
    </location>
</feature>
<sequence length="191" mass="22527">MVNSTQKRQKKNKPQNEVIDDIPEEEKLRLIKSTGLFNKLEADKERREQIDPNDPFNYGFTFQAFLYTIPLCAVYSMLDVVVHRQYNEDVSFIPFSTRVIKMAPIIWIFVYYTNKHVNKNWIQLLMFLGSILCGSHLIWVINKASYYGVMRRCPSLATIWVYFIVQLRLLPSVLSLGFVYLYYKSDSSFKI</sequence>
<evidence type="ECO:0000256" key="1">
    <source>
        <dbReference type="SAM" id="MobiDB-lite"/>
    </source>
</evidence>
<dbReference type="InterPro" id="IPR056136">
    <property type="entry name" value="DUF7719"/>
</dbReference>
<organism evidence="4 5">
    <name type="scientific">Gigaspora margarita</name>
    <dbReference type="NCBI Taxonomy" id="4874"/>
    <lineage>
        <taxon>Eukaryota</taxon>
        <taxon>Fungi</taxon>
        <taxon>Fungi incertae sedis</taxon>
        <taxon>Mucoromycota</taxon>
        <taxon>Glomeromycotina</taxon>
        <taxon>Glomeromycetes</taxon>
        <taxon>Diversisporales</taxon>
        <taxon>Gigasporaceae</taxon>
        <taxon>Gigaspora</taxon>
    </lineage>
</organism>
<dbReference type="PANTHER" id="PTHR37846:SF1">
    <property type="entry name" value="DEACETYLASE-LIKE PROTEIN"/>
    <property type="match status" value="1"/>
</dbReference>
<feature type="transmembrane region" description="Helical" evidence="2">
    <location>
        <begin position="124"/>
        <end position="141"/>
    </location>
</feature>
<proteinExistence type="predicted"/>
<evidence type="ECO:0000256" key="2">
    <source>
        <dbReference type="SAM" id="Phobius"/>
    </source>
</evidence>
<gene>
    <name evidence="4" type="ORF">F8M41_006276</name>
</gene>
<evidence type="ECO:0000313" key="5">
    <source>
        <dbReference type="Proteomes" id="UP000439903"/>
    </source>
</evidence>
<dbReference type="PANTHER" id="PTHR37846">
    <property type="entry name" value="YALI0B21296P"/>
    <property type="match status" value="1"/>
</dbReference>